<name>A0A9D4CPU1_DREPO</name>
<sequence>MFIQRYIYKQEESCIYDGQEYAHDEVFLDDDCNKCQCDDGNTICEMNAEGCPEGGSIRDYYAIFYYH</sequence>
<accession>A0A9D4CPU1</accession>
<evidence type="ECO:0000313" key="2">
    <source>
        <dbReference type="EMBL" id="KAH3729379.1"/>
    </source>
</evidence>
<reference evidence="2" key="2">
    <citation type="submission" date="2020-11" db="EMBL/GenBank/DDBJ databases">
        <authorList>
            <person name="McCartney M.A."/>
            <person name="Auch B."/>
            <person name="Kono T."/>
            <person name="Mallez S."/>
            <person name="Becker A."/>
            <person name="Gohl D.M."/>
            <person name="Silverstein K.A.T."/>
            <person name="Koren S."/>
            <person name="Bechman K.B."/>
            <person name="Herman A."/>
            <person name="Abrahante J.E."/>
            <person name="Garbe J."/>
        </authorList>
    </citation>
    <scope>NUCLEOTIDE SEQUENCE</scope>
    <source>
        <strain evidence="2">Duluth1</strain>
        <tissue evidence="2">Whole animal</tissue>
    </source>
</reference>
<dbReference type="EMBL" id="JAIWYP010000012">
    <property type="protein sequence ID" value="KAH3729379.1"/>
    <property type="molecule type" value="Genomic_DNA"/>
</dbReference>
<proteinExistence type="predicted"/>
<evidence type="ECO:0000259" key="1">
    <source>
        <dbReference type="Pfam" id="PF00093"/>
    </source>
</evidence>
<dbReference type="Pfam" id="PF00093">
    <property type="entry name" value="VWC"/>
    <property type="match status" value="1"/>
</dbReference>
<dbReference type="AlphaFoldDB" id="A0A9D4CPU1"/>
<organism evidence="2 3">
    <name type="scientific">Dreissena polymorpha</name>
    <name type="common">Zebra mussel</name>
    <name type="synonym">Mytilus polymorpha</name>
    <dbReference type="NCBI Taxonomy" id="45954"/>
    <lineage>
        <taxon>Eukaryota</taxon>
        <taxon>Metazoa</taxon>
        <taxon>Spiralia</taxon>
        <taxon>Lophotrochozoa</taxon>
        <taxon>Mollusca</taxon>
        <taxon>Bivalvia</taxon>
        <taxon>Autobranchia</taxon>
        <taxon>Heteroconchia</taxon>
        <taxon>Euheterodonta</taxon>
        <taxon>Imparidentia</taxon>
        <taxon>Neoheterodontei</taxon>
        <taxon>Myida</taxon>
        <taxon>Dreissenoidea</taxon>
        <taxon>Dreissenidae</taxon>
        <taxon>Dreissena</taxon>
    </lineage>
</organism>
<feature type="domain" description="VWFC" evidence="1">
    <location>
        <begin position="14"/>
        <end position="52"/>
    </location>
</feature>
<gene>
    <name evidence="2" type="ORF">DPMN_055347</name>
</gene>
<dbReference type="InterPro" id="IPR001007">
    <property type="entry name" value="VWF_dom"/>
</dbReference>
<dbReference type="SUPFAM" id="SSF57603">
    <property type="entry name" value="FnI-like domain"/>
    <property type="match status" value="1"/>
</dbReference>
<keyword evidence="3" id="KW-1185">Reference proteome</keyword>
<dbReference type="Gene3D" id="2.10.70.10">
    <property type="entry name" value="Complement Module, domain 1"/>
    <property type="match status" value="1"/>
</dbReference>
<protein>
    <recommendedName>
        <fullName evidence="1">VWFC domain-containing protein</fullName>
    </recommendedName>
</protein>
<evidence type="ECO:0000313" key="3">
    <source>
        <dbReference type="Proteomes" id="UP000828390"/>
    </source>
</evidence>
<dbReference type="Proteomes" id="UP000828390">
    <property type="component" value="Unassembled WGS sequence"/>
</dbReference>
<reference evidence="2" key="1">
    <citation type="journal article" date="2019" name="bioRxiv">
        <title>The Genome of the Zebra Mussel, Dreissena polymorpha: A Resource for Invasive Species Research.</title>
        <authorList>
            <person name="McCartney M.A."/>
            <person name="Auch B."/>
            <person name="Kono T."/>
            <person name="Mallez S."/>
            <person name="Zhang Y."/>
            <person name="Obille A."/>
            <person name="Becker A."/>
            <person name="Abrahante J.E."/>
            <person name="Garbe J."/>
            <person name="Badalamenti J.P."/>
            <person name="Herman A."/>
            <person name="Mangelson H."/>
            <person name="Liachko I."/>
            <person name="Sullivan S."/>
            <person name="Sone E.D."/>
            <person name="Koren S."/>
            <person name="Silverstein K.A.T."/>
            <person name="Beckman K.B."/>
            <person name="Gohl D.M."/>
        </authorList>
    </citation>
    <scope>NUCLEOTIDE SEQUENCE</scope>
    <source>
        <strain evidence="2">Duluth1</strain>
        <tissue evidence="2">Whole animal</tissue>
    </source>
</reference>
<comment type="caution">
    <text evidence="2">The sequence shown here is derived from an EMBL/GenBank/DDBJ whole genome shotgun (WGS) entry which is preliminary data.</text>
</comment>